<feature type="region of interest" description="Disordered" evidence="1">
    <location>
        <begin position="69"/>
        <end position="97"/>
    </location>
</feature>
<evidence type="ECO:0000313" key="3">
    <source>
        <dbReference type="Proteomes" id="UP001178507"/>
    </source>
</evidence>
<comment type="caution">
    <text evidence="2">The sequence shown here is derived from an EMBL/GenBank/DDBJ whole genome shotgun (WGS) entry which is preliminary data.</text>
</comment>
<sequence length="132" mass="14087">MPPTPAAPLEFVSEPLLGTYPTLPQDMALSPYGSWYPVPEFLGEVPPQWQDYIARLEEENRYLRGMLQQYLPPPGLPQGPPCEPKPGPPMSPMSPSAAPFCPPWRSEIPGSLGCLSSETGAVAAAAAAEALA</sequence>
<name>A0AA36J421_9DINO</name>
<evidence type="ECO:0000313" key="2">
    <source>
        <dbReference type="EMBL" id="CAJ1398116.1"/>
    </source>
</evidence>
<accession>A0AA36J421</accession>
<keyword evidence="3" id="KW-1185">Reference proteome</keyword>
<proteinExistence type="predicted"/>
<evidence type="ECO:0000256" key="1">
    <source>
        <dbReference type="SAM" id="MobiDB-lite"/>
    </source>
</evidence>
<dbReference type="EMBL" id="CAUJNA010003291">
    <property type="protein sequence ID" value="CAJ1398116.1"/>
    <property type="molecule type" value="Genomic_DNA"/>
</dbReference>
<reference evidence="2" key="1">
    <citation type="submission" date="2023-08" db="EMBL/GenBank/DDBJ databases">
        <authorList>
            <person name="Chen Y."/>
            <person name="Shah S."/>
            <person name="Dougan E. K."/>
            <person name="Thang M."/>
            <person name="Chan C."/>
        </authorList>
    </citation>
    <scope>NUCLEOTIDE SEQUENCE</scope>
</reference>
<gene>
    <name evidence="2" type="ORF">EVOR1521_LOCUS21986</name>
</gene>
<dbReference type="Proteomes" id="UP001178507">
    <property type="component" value="Unassembled WGS sequence"/>
</dbReference>
<protein>
    <submittedName>
        <fullName evidence="2">Uncharacterized protein</fullName>
    </submittedName>
</protein>
<dbReference type="AlphaFoldDB" id="A0AA36J421"/>
<organism evidence="2 3">
    <name type="scientific">Effrenium voratum</name>
    <dbReference type="NCBI Taxonomy" id="2562239"/>
    <lineage>
        <taxon>Eukaryota</taxon>
        <taxon>Sar</taxon>
        <taxon>Alveolata</taxon>
        <taxon>Dinophyceae</taxon>
        <taxon>Suessiales</taxon>
        <taxon>Symbiodiniaceae</taxon>
        <taxon>Effrenium</taxon>
    </lineage>
</organism>
<feature type="compositionally biased region" description="Pro residues" evidence="1">
    <location>
        <begin position="71"/>
        <end position="92"/>
    </location>
</feature>